<dbReference type="InterPro" id="IPR020845">
    <property type="entry name" value="AMP-binding_CS"/>
</dbReference>
<dbReference type="InterPro" id="IPR042099">
    <property type="entry name" value="ANL_N_sf"/>
</dbReference>
<dbReference type="Proteomes" id="UP000253551">
    <property type="component" value="Unassembled WGS sequence"/>
</dbReference>
<dbReference type="PROSITE" id="PS00455">
    <property type="entry name" value="AMP_BINDING"/>
    <property type="match status" value="1"/>
</dbReference>
<sequence>MSGAVKRLENLKHHLAPNDRPHFETLRMQRRPGQVPYLTKLDPLSFLLRSAMIHTHKTAVISGEKRYTYLELAERVKALANVLIDQYHVKPGDRVGILCQNLNASLEAHFAIPVIGAIIVPINTRLATQEVNYILQHAGVTVLIVQDELLDRVDVHVKIIRAEEEYEALLRHNSCRLGWNEMPTSMDENETISINYTSGSTGRPKGVMVTSRGAYMMAMGMMIHASLDANTVFLWTLPMFHCNGWCFPWAIVAVGGTQVMLAKLDYTYIWRLLKEHGVTHYNGAPTVQNEICNHQDAARLGHSVRVFSGGSALSATLIRRMKALNLIPTQVYGLTETYGPAVTSYDHSVLSDYTEEEQYTLLARPGFHIVTSDDIRVLDANTCLEVKPDGKTIGEICFTGNLVMKGYYNDPQETEKAFRHGVFWTGDLAVRHPDGSLEIVDRSKDVIVSGGENISSIEVESVIVQLDSVSE</sequence>
<dbReference type="AlphaFoldDB" id="A0A367KSA5"/>
<dbReference type="SUPFAM" id="SSF56801">
    <property type="entry name" value="Acetyl-CoA synthetase-like"/>
    <property type="match status" value="1"/>
</dbReference>
<evidence type="ECO:0000256" key="1">
    <source>
        <dbReference type="ARBA" id="ARBA00006432"/>
    </source>
</evidence>
<evidence type="ECO:0000313" key="6">
    <source>
        <dbReference type="EMBL" id="RCI05088.1"/>
    </source>
</evidence>
<dbReference type="Pfam" id="PF00501">
    <property type="entry name" value="AMP-binding"/>
    <property type="match status" value="1"/>
</dbReference>
<dbReference type="PANTHER" id="PTHR43859">
    <property type="entry name" value="ACYL-ACTIVATING ENZYME"/>
    <property type="match status" value="1"/>
</dbReference>
<dbReference type="STRING" id="4846.A0A367KSA5"/>
<dbReference type="OrthoDB" id="10253115at2759"/>
<name>A0A367KSA5_RHIST</name>
<dbReference type="GO" id="GO:0016874">
    <property type="term" value="F:ligase activity"/>
    <property type="evidence" value="ECO:0007669"/>
    <property type="project" value="UniProtKB-KW"/>
</dbReference>
<keyword evidence="3" id="KW-0276">Fatty acid metabolism</keyword>
<evidence type="ECO:0000256" key="2">
    <source>
        <dbReference type="ARBA" id="ARBA00022598"/>
    </source>
</evidence>
<comment type="similarity">
    <text evidence="1">Belongs to the ATP-dependent AMP-binding enzyme family.</text>
</comment>
<evidence type="ECO:0000256" key="3">
    <source>
        <dbReference type="ARBA" id="ARBA00022832"/>
    </source>
</evidence>
<dbReference type="GO" id="GO:0006631">
    <property type="term" value="P:fatty acid metabolic process"/>
    <property type="evidence" value="ECO:0007669"/>
    <property type="project" value="UniProtKB-KW"/>
</dbReference>
<protein>
    <recommendedName>
        <fullName evidence="5">AMP-dependent synthetase/ligase domain-containing protein</fullName>
    </recommendedName>
</protein>
<dbReference type="InterPro" id="IPR000873">
    <property type="entry name" value="AMP-dep_synth/lig_dom"/>
</dbReference>
<proteinExistence type="inferred from homology"/>
<reference evidence="6 7" key="1">
    <citation type="journal article" date="2018" name="G3 (Bethesda)">
        <title>Phylogenetic and Phylogenomic Definition of Rhizopus Species.</title>
        <authorList>
            <person name="Gryganskyi A.P."/>
            <person name="Golan J."/>
            <person name="Dolatabadi S."/>
            <person name="Mondo S."/>
            <person name="Robb S."/>
            <person name="Idnurm A."/>
            <person name="Muszewska A."/>
            <person name="Steczkiewicz K."/>
            <person name="Masonjones S."/>
            <person name="Liao H.L."/>
            <person name="Gajdeczka M.T."/>
            <person name="Anike F."/>
            <person name="Vuek A."/>
            <person name="Anishchenko I.M."/>
            <person name="Voigt K."/>
            <person name="de Hoog G.S."/>
            <person name="Smith M.E."/>
            <person name="Heitman J."/>
            <person name="Vilgalys R."/>
            <person name="Stajich J.E."/>
        </authorList>
    </citation>
    <scope>NUCLEOTIDE SEQUENCE [LARGE SCALE GENOMIC DNA]</scope>
    <source>
        <strain evidence="6 7">LSU 92-RS-03</strain>
    </source>
</reference>
<feature type="domain" description="AMP-dependent synthetase/ligase" evidence="5">
    <location>
        <begin position="51"/>
        <end position="408"/>
    </location>
</feature>
<accession>A0A367KSA5</accession>
<keyword evidence="4" id="KW-0443">Lipid metabolism</keyword>
<organism evidence="6 7">
    <name type="scientific">Rhizopus stolonifer</name>
    <name type="common">Rhizopus nigricans</name>
    <dbReference type="NCBI Taxonomy" id="4846"/>
    <lineage>
        <taxon>Eukaryota</taxon>
        <taxon>Fungi</taxon>
        <taxon>Fungi incertae sedis</taxon>
        <taxon>Mucoromycota</taxon>
        <taxon>Mucoromycotina</taxon>
        <taxon>Mucoromycetes</taxon>
        <taxon>Mucorales</taxon>
        <taxon>Mucorineae</taxon>
        <taxon>Rhizopodaceae</taxon>
        <taxon>Rhizopus</taxon>
    </lineage>
</organism>
<dbReference type="EMBL" id="PJQM01000485">
    <property type="protein sequence ID" value="RCI05088.1"/>
    <property type="molecule type" value="Genomic_DNA"/>
</dbReference>
<gene>
    <name evidence="6" type="ORF">CU098_003146</name>
</gene>
<keyword evidence="2" id="KW-0436">Ligase</keyword>
<feature type="non-terminal residue" evidence="6">
    <location>
        <position position="471"/>
    </location>
</feature>
<dbReference type="Gene3D" id="3.40.50.12780">
    <property type="entry name" value="N-terminal domain of ligase-like"/>
    <property type="match status" value="1"/>
</dbReference>
<evidence type="ECO:0000256" key="4">
    <source>
        <dbReference type="ARBA" id="ARBA00023098"/>
    </source>
</evidence>
<evidence type="ECO:0000259" key="5">
    <source>
        <dbReference type="Pfam" id="PF00501"/>
    </source>
</evidence>
<evidence type="ECO:0000313" key="7">
    <source>
        <dbReference type="Proteomes" id="UP000253551"/>
    </source>
</evidence>
<keyword evidence="7" id="KW-1185">Reference proteome</keyword>
<comment type="caution">
    <text evidence="6">The sequence shown here is derived from an EMBL/GenBank/DDBJ whole genome shotgun (WGS) entry which is preliminary data.</text>
</comment>
<dbReference type="PANTHER" id="PTHR43859:SF4">
    <property type="entry name" value="BUTANOATE--COA LIGASE AAE1-RELATED"/>
    <property type="match status" value="1"/>
</dbReference>